<comment type="caution">
    <text evidence="5">The sequence shown here is derived from an EMBL/GenBank/DDBJ whole genome shotgun (WGS) entry which is preliminary data.</text>
</comment>
<evidence type="ECO:0008006" key="7">
    <source>
        <dbReference type="Google" id="ProtNLM"/>
    </source>
</evidence>
<feature type="chain" id="PRO_5032504284" description="TonB-dependent receptor" evidence="4">
    <location>
        <begin position="29"/>
        <end position="769"/>
    </location>
</feature>
<accession>A0A855X0F9</accession>
<dbReference type="SUPFAM" id="SSF49464">
    <property type="entry name" value="Carboxypeptidase regulatory domain-like"/>
    <property type="match status" value="1"/>
</dbReference>
<organism evidence="5 6">
    <name type="scientific">candidate division GN15 bacterium</name>
    <dbReference type="NCBI Taxonomy" id="2072418"/>
    <lineage>
        <taxon>Bacteria</taxon>
        <taxon>candidate division GN15</taxon>
    </lineage>
</organism>
<evidence type="ECO:0000256" key="4">
    <source>
        <dbReference type="SAM" id="SignalP"/>
    </source>
</evidence>
<gene>
    <name evidence="5" type="ORF">C3F09_08110</name>
</gene>
<evidence type="ECO:0000313" key="5">
    <source>
        <dbReference type="EMBL" id="PWB71252.1"/>
    </source>
</evidence>
<dbReference type="Proteomes" id="UP000250918">
    <property type="component" value="Unassembled WGS sequence"/>
</dbReference>
<dbReference type="EMBL" id="PQAP01000120">
    <property type="protein sequence ID" value="PWB71252.1"/>
    <property type="molecule type" value="Genomic_DNA"/>
</dbReference>
<dbReference type="SUPFAM" id="SSF56935">
    <property type="entry name" value="Porins"/>
    <property type="match status" value="1"/>
</dbReference>
<dbReference type="GO" id="GO:0009279">
    <property type="term" value="C:cell outer membrane"/>
    <property type="evidence" value="ECO:0007669"/>
    <property type="project" value="UniProtKB-SubCell"/>
</dbReference>
<dbReference type="AlphaFoldDB" id="A0A855X0F9"/>
<proteinExistence type="predicted"/>
<evidence type="ECO:0000313" key="6">
    <source>
        <dbReference type="Proteomes" id="UP000250918"/>
    </source>
</evidence>
<sequence>MLVRSRFLSRTTLLLAALVAVSAEGLFADRGRSFSGVVLDLAHRPVWGATVALRASGSTIAAAPTDSLGGFAVNLPDTAAVESLIVSAVGYEPIAIRLQSVNENVPVILTLAESAINVGRISVHAQKEPLAEDHELTTEQIRNAAASSLVPGNPTAALADPQLAKVGSNHSSQIRVSGSAPEFFLNGVSIGSDPNHFGAFSVVPGAVLHSMRFQPQGTDVSYSAPSAVDFKTATPFNTHFSGDLNLSTIEADGAFRFGNERFFALGSLRKSTLDKLVREFDIRSDRRTVPPTNFQDVFASAGMRLSPNYRLLLDEYAVRDYLSFNTASVEHNIPPTQTLQASRENYLGVKLQRVSSRLLLQATAAVKSSVRQYVAVPLGETTLAGSQVTLSDSSQTYLGRLQSNLELGHSRALCGIDWSADTRRVVDLHQQNWNLQPPFASTDNPFIYQVALNQTFGHFAGNTPRDHFAAFASVGHDFGRLSLESGLRYEQISAVTRGHGLLQRHQFSLRTSDHSEFRAHYGEYIDDPVTAVLEPNQVLIRAHLARLTPIRTRLVTADYAFGPLQVGLFRKWMSGTPVVTPDYDHIYTASYTINPNFLGIRSTGRADFYGFSADLTLNRFLAAPLSLHTSYAWSRATRTEYGITYPHELDTRNRVVTRLDYRVSRKVALGTELQVRNGYPYSPLRKLLLYGEPGTYNEAYLKSVLAKENSERFPINATLNVSARFDLGHAAMTLALTNVTNRYNPLINSASGLIYDAGILPSFGFTWKF</sequence>
<evidence type="ECO:0000256" key="1">
    <source>
        <dbReference type="ARBA" id="ARBA00004442"/>
    </source>
</evidence>
<name>A0A855X0F9_9BACT</name>
<keyword evidence="3" id="KW-0998">Cell outer membrane</keyword>
<evidence type="ECO:0000256" key="2">
    <source>
        <dbReference type="ARBA" id="ARBA00023136"/>
    </source>
</evidence>
<comment type="subcellular location">
    <subcellularLocation>
        <location evidence="1">Cell outer membrane</location>
    </subcellularLocation>
</comment>
<dbReference type="InterPro" id="IPR008969">
    <property type="entry name" value="CarboxyPept-like_regulatory"/>
</dbReference>
<dbReference type="Gene3D" id="2.40.170.20">
    <property type="entry name" value="TonB-dependent receptor, beta-barrel domain"/>
    <property type="match status" value="1"/>
</dbReference>
<keyword evidence="2" id="KW-0472">Membrane</keyword>
<evidence type="ECO:0000256" key="3">
    <source>
        <dbReference type="ARBA" id="ARBA00023237"/>
    </source>
</evidence>
<feature type="signal peptide" evidence="4">
    <location>
        <begin position="1"/>
        <end position="28"/>
    </location>
</feature>
<keyword evidence="4" id="KW-0732">Signal</keyword>
<protein>
    <recommendedName>
        <fullName evidence="7">TonB-dependent receptor</fullName>
    </recommendedName>
</protein>
<reference evidence="5 6" key="1">
    <citation type="journal article" date="2018" name="ISME J.">
        <title>A methanotrophic archaeon couples anaerobic oxidation of methane to Fe(III) reduction.</title>
        <authorList>
            <person name="Cai C."/>
            <person name="Leu A.O."/>
            <person name="Xie G.J."/>
            <person name="Guo J."/>
            <person name="Feng Y."/>
            <person name="Zhao J.X."/>
            <person name="Tyson G.W."/>
            <person name="Yuan Z."/>
            <person name="Hu S."/>
        </authorList>
    </citation>
    <scope>NUCLEOTIDE SEQUENCE [LARGE SCALE GENOMIC DNA]</scope>
    <source>
        <strain evidence="5">FeB_12</strain>
    </source>
</reference>
<dbReference type="InterPro" id="IPR036942">
    <property type="entry name" value="Beta-barrel_TonB_sf"/>
</dbReference>